<dbReference type="InterPro" id="IPR000100">
    <property type="entry name" value="RNase_P"/>
</dbReference>
<keyword evidence="5 7" id="KW-0378">Hydrolase</keyword>
<dbReference type="GO" id="GO:0030677">
    <property type="term" value="C:ribonuclease P complex"/>
    <property type="evidence" value="ECO:0007669"/>
    <property type="project" value="TreeGrafter"/>
</dbReference>
<evidence type="ECO:0000313" key="11">
    <source>
        <dbReference type="Proteomes" id="UP000238701"/>
    </source>
</evidence>
<evidence type="ECO:0000256" key="3">
    <source>
        <dbReference type="ARBA" id="ARBA00022722"/>
    </source>
</evidence>
<dbReference type="GO" id="GO:0001682">
    <property type="term" value="P:tRNA 5'-leader removal"/>
    <property type="evidence" value="ECO:0007669"/>
    <property type="project" value="UniProtKB-UniRule"/>
</dbReference>
<evidence type="ECO:0000256" key="6">
    <source>
        <dbReference type="ARBA" id="ARBA00022884"/>
    </source>
</evidence>
<dbReference type="GO" id="GO:0004526">
    <property type="term" value="F:ribonuclease P activity"/>
    <property type="evidence" value="ECO:0007669"/>
    <property type="project" value="UniProtKB-UniRule"/>
</dbReference>
<dbReference type="GO" id="GO:0042781">
    <property type="term" value="F:3'-tRNA processing endoribonuclease activity"/>
    <property type="evidence" value="ECO:0007669"/>
    <property type="project" value="TreeGrafter"/>
</dbReference>
<evidence type="ECO:0000313" key="10">
    <source>
        <dbReference type="EMBL" id="SPF33052.1"/>
    </source>
</evidence>
<proteinExistence type="inferred from homology"/>
<keyword evidence="3 7" id="KW-0540">Nuclease</keyword>
<dbReference type="PANTHER" id="PTHR33992:SF1">
    <property type="entry name" value="RIBONUCLEASE P PROTEIN COMPONENT"/>
    <property type="match status" value="1"/>
</dbReference>
<dbReference type="AlphaFoldDB" id="A0A2U3K042"/>
<evidence type="ECO:0000256" key="7">
    <source>
        <dbReference type="HAMAP-Rule" id="MF_00227"/>
    </source>
</evidence>
<evidence type="ECO:0000256" key="5">
    <source>
        <dbReference type="ARBA" id="ARBA00022801"/>
    </source>
</evidence>
<protein>
    <recommendedName>
        <fullName evidence="7 8">Ribonuclease P protein component</fullName>
        <shortName evidence="7">RNase P protein</shortName>
        <shortName evidence="7">RNaseP protein</shortName>
        <ecNumber evidence="7 8">3.1.26.5</ecNumber>
    </recommendedName>
    <alternativeName>
        <fullName evidence="7">Protein C5</fullName>
    </alternativeName>
</protein>
<feature type="region of interest" description="Disordered" evidence="9">
    <location>
        <begin position="1"/>
        <end position="33"/>
    </location>
</feature>
<comment type="catalytic activity">
    <reaction evidence="7">
        <text>Endonucleolytic cleavage of RNA, removing 5'-extranucleotides from tRNA precursor.</text>
        <dbReference type="EC" id="3.1.26.5"/>
    </reaction>
</comment>
<dbReference type="EMBL" id="OMOD01000017">
    <property type="protein sequence ID" value="SPF33052.1"/>
    <property type="molecule type" value="Genomic_DNA"/>
</dbReference>
<dbReference type="Gene3D" id="3.30.230.10">
    <property type="match status" value="1"/>
</dbReference>
<dbReference type="PANTHER" id="PTHR33992">
    <property type="entry name" value="RIBONUCLEASE P PROTEIN COMPONENT"/>
    <property type="match status" value="1"/>
</dbReference>
<sequence>MRDRELVNADAPNGSVEQPAAKAGGSVPRGFPRSGRLLKHSDFERVYKQGRRHFSPHMTVFYLRRAEGAFPEKGSRVGFTVGRVLGGAVERNRMKRRLREAVRLRRSVLEDSGAVDVVGVDVVINPKKSVLKLEFAVVLEEVGRALDAIAKKLVEK</sequence>
<organism evidence="10 11">
    <name type="scientific">Candidatus Sulfotelmatobacter kueseliae</name>
    <dbReference type="NCBI Taxonomy" id="2042962"/>
    <lineage>
        <taxon>Bacteria</taxon>
        <taxon>Pseudomonadati</taxon>
        <taxon>Acidobacteriota</taxon>
        <taxon>Terriglobia</taxon>
        <taxon>Terriglobales</taxon>
        <taxon>Candidatus Korobacteraceae</taxon>
        <taxon>Candidatus Sulfotelmatobacter</taxon>
    </lineage>
</organism>
<dbReference type="PROSITE" id="PS00648">
    <property type="entry name" value="RIBONUCLEASE_P"/>
    <property type="match status" value="1"/>
</dbReference>
<keyword evidence="6 7" id="KW-0694">RNA-binding</keyword>
<comment type="similarity">
    <text evidence="7">Belongs to the RnpA family.</text>
</comment>
<dbReference type="NCBIfam" id="TIGR00188">
    <property type="entry name" value="rnpA"/>
    <property type="match status" value="1"/>
</dbReference>
<gene>
    <name evidence="7 10" type="primary">rnpA</name>
    <name evidence="10" type="ORF">SBA1_1130004</name>
</gene>
<dbReference type="GO" id="GO:0000049">
    <property type="term" value="F:tRNA binding"/>
    <property type="evidence" value="ECO:0007669"/>
    <property type="project" value="UniProtKB-UniRule"/>
</dbReference>
<reference evidence="11" key="1">
    <citation type="submission" date="2018-02" db="EMBL/GenBank/DDBJ databases">
        <authorList>
            <person name="Hausmann B."/>
        </authorList>
    </citation>
    <scope>NUCLEOTIDE SEQUENCE [LARGE SCALE GENOMIC DNA]</scope>
    <source>
        <strain evidence="11">Peat soil MAG SbA1</strain>
    </source>
</reference>
<evidence type="ECO:0000256" key="8">
    <source>
        <dbReference type="NCBIfam" id="TIGR00188"/>
    </source>
</evidence>
<keyword evidence="2 7" id="KW-0819">tRNA processing</keyword>
<keyword evidence="4 7" id="KW-0255">Endonuclease</keyword>
<dbReference type="Pfam" id="PF00825">
    <property type="entry name" value="Ribonuclease_P"/>
    <property type="match status" value="1"/>
</dbReference>
<evidence type="ECO:0000256" key="9">
    <source>
        <dbReference type="SAM" id="MobiDB-lite"/>
    </source>
</evidence>
<comment type="function">
    <text evidence="1 7">RNaseP catalyzes the removal of the 5'-leader sequence from pre-tRNA to produce the mature 5'-terminus. It can also cleave other RNA substrates such as 4.5S RNA. The protein component plays an auxiliary but essential role in vivo by binding to the 5'-leader sequence and broadening the substrate specificity of the ribozyme.</text>
</comment>
<evidence type="ECO:0000256" key="2">
    <source>
        <dbReference type="ARBA" id="ARBA00022694"/>
    </source>
</evidence>
<dbReference type="HAMAP" id="MF_00227">
    <property type="entry name" value="RNase_P"/>
    <property type="match status" value="1"/>
</dbReference>
<dbReference type="Proteomes" id="UP000238701">
    <property type="component" value="Unassembled WGS sequence"/>
</dbReference>
<dbReference type="SUPFAM" id="SSF54211">
    <property type="entry name" value="Ribosomal protein S5 domain 2-like"/>
    <property type="match status" value="1"/>
</dbReference>
<dbReference type="InterPro" id="IPR020568">
    <property type="entry name" value="Ribosomal_Su5_D2-typ_SF"/>
</dbReference>
<accession>A0A2U3K042</accession>
<dbReference type="InterPro" id="IPR020539">
    <property type="entry name" value="RNase_P_CS"/>
</dbReference>
<name>A0A2U3K042_9BACT</name>
<evidence type="ECO:0000256" key="4">
    <source>
        <dbReference type="ARBA" id="ARBA00022759"/>
    </source>
</evidence>
<dbReference type="EC" id="3.1.26.5" evidence="7 8"/>
<evidence type="ECO:0000256" key="1">
    <source>
        <dbReference type="ARBA" id="ARBA00002663"/>
    </source>
</evidence>
<comment type="subunit">
    <text evidence="7">Consists of a catalytic RNA component (M1 or rnpB) and a protein subunit.</text>
</comment>
<dbReference type="InterPro" id="IPR014721">
    <property type="entry name" value="Ribsml_uS5_D2-typ_fold_subgr"/>
</dbReference>